<keyword evidence="2" id="KW-1185">Reference proteome</keyword>
<evidence type="ECO:0000313" key="1">
    <source>
        <dbReference type="EMBL" id="CAH2277408.1"/>
    </source>
</evidence>
<dbReference type="AlphaFoldDB" id="A0AAD1VXQ5"/>
<reference evidence="1" key="1">
    <citation type="submission" date="2022-03" db="EMBL/GenBank/DDBJ databases">
        <authorList>
            <person name="Alioto T."/>
            <person name="Alioto T."/>
            <person name="Gomez Garrido J."/>
        </authorList>
    </citation>
    <scope>NUCLEOTIDE SEQUENCE</scope>
</reference>
<dbReference type="EMBL" id="OW240914">
    <property type="protein sequence ID" value="CAH2277408.1"/>
    <property type="molecule type" value="Genomic_DNA"/>
</dbReference>
<sequence>MQPQNKSMMTDTTCTKQWLACSVFAHKLKLHPRTAHLFLQILCPATGKGDYNSRHSQRALPLTPQEEVLGALDEVNGVVLSIYNVVYQDKVAVPLMMESECAVLKLVPAPLVK</sequence>
<protein>
    <submittedName>
        <fullName evidence="1">Uncharacterized protein</fullName>
    </submittedName>
</protein>
<evidence type="ECO:0000313" key="2">
    <source>
        <dbReference type="Proteomes" id="UP001295444"/>
    </source>
</evidence>
<accession>A0AAD1VXQ5</accession>
<organism evidence="1 2">
    <name type="scientific">Pelobates cultripes</name>
    <name type="common">Western spadefoot toad</name>
    <dbReference type="NCBI Taxonomy" id="61616"/>
    <lineage>
        <taxon>Eukaryota</taxon>
        <taxon>Metazoa</taxon>
        <taxon>Chordata</taxon>
        <taxon>Craniata</taxon>
        <taxon>Vertebrata</taxon>
        <taxon>Euteleostomi</taxon>
        <taxon>Amphibia</taxon>
        <taxon>Batrachia</taxon>
        <taxon>Anura</taxon>
        <taxon>Pelobatoidea</taxon>
        <taxon>Pelobatidae</taxon>
        <taxon>Pelobates</taxon>
    </lineage>
</organism>
<dbReference type="Proteomes" id="UP001295444">
    <property type="component" value="Chromosome 03"/>
</dbReference>
<proteinExistence type="predicted"/>
<gene>
    <name evidence="1" type="ORF">PECUL_23A016230</name>
</gene>
<name>A0AAD1VXQ5_PELCU</name>